<comment type="function">
    <text evidence="5">One of the proteins that surrounds the polypeptide exit tunnel on the outside of the subunit.</text>
</comment>
<dbReference type="GO" id="GO:1990904">
    <property type="term" value="C:ribonucleoprotein complex"/>
    <property type="evidence" value="ECO:0007669"/>
    <property type="project" value="UniProtKB-KW"/>
</dbReference>
<accession>A0A1G1Z6W6</accession>
<comment type="function">
    <text evidence="5">One of two assembly initiator proteins, it binds directly to the 5'-end of the 23S rRNA, where it nucleates assembly of the 50S subunit.</text>
</comment>
<keyword evidence="3 5" id="KW-0687">Ribonucleoprotein</keyword>
<name>A0A1G1Z6W6_9BACT</name>
<dbReference type="GO" id="GO:0019843">
    <property type="term" value="F:rRNA binding"/>
    <property type="evidence" value="ECO:0007669"/>
    <property type="project" value="UniProtKB-UniRule"/>
</dbReference>
<evidence type="ECO:0000256" key="4">
    <source>
        <dbReference type="ARBA" id="ARBA00035206"/>
    </source>
</evidence>
<dbReference type="NCBIfam" id="TIGR01079">
    <property type="entry name" value="rplX_bact"/>
    <property type="match status" value="1"/>
</dbReference>
<dbReference type="STRING" id="1797690.A3B23_00100"/>
<reference evidence="8 9" key="1">
    <citation type="journal article" date="2016" name="Nat. Commun.">
        <title>Thousands of microbial genomes shed light on interconnected biogeochemical processes in an aquifer system.</title>
        <authorList>
            <person name="Anantharaman K."/>
            <person name="Brown C.T."/>
            <person name="Hug L.A."/>
            <person name="Sharon I."/>
            <person name="Castelle C.J."/>
            <person name="Probst A.J."/>
            <person name="Thomas B.C."/>
            <person name="Singh A."/>
            <person name="Wilkins M.J."/>
            <person name="Karaoz U."/>
            <person name="Brodie E.L."/>
            <person name="Williams K.H."/>
            <person name="Hubbard S.S."/>
            <person name="Banfield J.F."/>
        </authorList>
    </citation>
    <scope>NUCLEOTIDE SEQUENCE [LARGE SCALE GENOMIC DNA]</scope>
</reference>
<dbReference type="InterPro" id="IPR041988">
    <property type="entry name" value="Ribosomal_uL24_KOW"/>
</dbReference>
<protein>
    <recommendedName>
        <fullName evidence="4 5">Large ribosomal subunit protein uL24</fullName>
    </recommendedName>
</protein>
<comment type="subunit">
    <text evidence="5">Part of the 50S ribosomal subunit.</text>
</comment>
<keyword evidence="5" id="KW-0699">rRNA-binding</keyword>
<comment type="similarity">
    <text evidence="1 5 6">Belongs to the universal ribosomal protein uL24 family.</text>
</comment>
<evidence type="ECO:0000256" key="2">
    <source>
        <dbReference type="ARBA" id="ARBA00022980"/>
    </source>
</evidence>
<evidence type="ECO:0000259" key="7">
    <source>
        <dbReference type="SMART" id="SM00739"/>
    </source>
</evidence>
<dbReference type="HAMAP" id="MF_01326_B">
    <property type="entry name" value="Ribosomal_uL24_B"/>
    <property type="match status" value="1"/>
</dbReference>
<evidence type="ECO:0000313" key="9">
    <source>
        <dbReference type="Proteomes" id="UP000178744"/>
    </source>
</evidence>
<dbReference type="PANTHER" id="PTHR12903">
    <property type="entry name" value="MITOCHONDRIAL RIBOSOMAL PROTEIN L24"/>
    <property type="match status" value="1"/>
</dbReference>
<evidence type="ECO:0000256" key="5">
    <source>
        <dbReference type="HAMAP-Rule" id="MF_01326"/>
    </source>
</evidence>
<dbReference type="GO" id="GO:0003735">
    <property type="term" value="F:structural constituent of ribosome"/>
    <property type="evidence" value="ECO:0007669"/>
    <property type="project" value="InterPro"/>
</dbReference>
<dbReference type="Pfam" id="PF17136">
    <property type="entry name" value="ribosomal_L24"/>
    <property type="match status" value="1"/>
</dbReference>
<proteinExistence type="inferred from homology"/>
<evidence type="ECO:0000256" key="1">
    <source>
        <dbReference type="ARBA" id="ARBA00010618"/>
    </source>
</evidence>
<dbReference type="Pfam" id="PF00467">
    <property type="entry name" value="KOW"/>
    <property type="match status" value="1"/>
</dbReference>
<dbReference type="Proteomes" id="UP000178744">
    <property type="component" value="Unassembled WGS sequence"/>
</dbReference>
<sequence>MKIKKGDKVQVIKGKDRGKSAKVMRVFTDEGKVLVEGLHLFKKSARPKKQGEKGQMISVAQPMMAENVQIVCPSCGKPTRIGITVQADKSKSRYCKKCKATV</sequence>
<dbReference type="InterPro" id="IPR005825">
    <property type="entry name" value="Ribosomal_uL24_CS"/>
</dbReference>
<dbReference type="EMBL" id="MHIY01000007">
    <property type="protein sequence ID" value="OGY60179.1"/>
    <property type="molecule type" value="Genomic_DNA"/>
</dbReference>
<dbReference type="CDD" id="cd06089">
    <property type="entry name" value="KOW_RPL26"/>
    <property type="match status" value="1"/>
</dbReference>
<dbReference type="InterPro" id="IPR057264">
    <property type="entry name" value="Ribosomal_uL24_C"/>
</dbReference>
<dbReference type="InterPro" id="IPR003256">
    <property type="entry name" value="Ribosomal_uL24"/>
</dbReference>
<dbReference type="InterPro" id="IPR014722">
    <property type="entry name" value="Rib_uL2_dom2"/>
</dbReference>
<dbReference type="GO" id="GO:0006412">
    <property type="term" value="P:translation"/>
    <property type="evidence" value="ECO:0007669"/>
    <property type="project" value="UniProtKB-UniRule"/>
</dbReference>
<dbReference type="InterPro" id="IPR008991">
    <property type="entry name" value="Translation_prot_SH3-like_sf"/>
</dbReference>
<dbReference type="SMART" id="SM00739">
    <property type="entry name" value="KOW"/>
    <property type="match status" value="1"/>
</dbReference>
<dbReference type="InterPro" id="IPR005824">
    <property type="entry name" value="KOW"/>
</dbReference>
<evidence type="ECO:0000256" key="3">
    <source>
        <dbReference type="ARBA" id="ARBA00023274"/>
    </source>
</evidence>
<gene>
    <name evidence="5" type="primary">rplX</name>
    <name evidence="8" type="ORF">A3B23_00100</name>
</gene>
<comment type="caution">
    <text evidence="8">The sequence shown here is derived from an EMBL/GenBank/DDBJ whole genome shotgun (WGS) entry which is preliminary data.</text>
</comment>
<organism evidence="8 9">
    <name type="scientific">Candidatus Colwellbacteria bacterium RIFCSPLOWO2_01_FULL_48_10</name>
    <dbReference type="NCBI Taxonomy" id="1797690"/>
    <lineage>
        <taxon>Bacteria</taxon>
        <taxon>Candidatus Colwelliibacteriota</taxon>
    </lineage>
</organism>
<evidence type="ECO:0000313" key="8">
    <source>
        <dbReference type="EMBL" id="OGY60179.1"/>
    </source>
</evidence>
<feature type="domain" description="KOW" evidence="7">
    <location>
        <begin position="2"/>
        <end position="29"/>
    </location>
</feature>
<keyword evidence="2 5" id="KW-0689">Ribosomal protein</keyword>
<dbReference type="PROSITE" id="PS01108">
    <property type="entry name" value="RIBOSOMAL_L24"/>
    <property type="match status" value="1"/>
</dbReference>
<keyword evidence="5" id="KW-0694">RNA-binding</keyword>
<dbReference type="GO" id="GO:0005840">
    <property type="term" value="C:ribosome"/>
    <property type="evidence" value="ECO:0007669"/>
    <property type="project" value="UniProtKB-KW"/>
</dbReference>
<dbReference type="Gene3D" id="2.30.30.30">
    <property type="match status" value="1"/>
</dbReference>
<evidence type="ECO:0000256" key="6">
    <source>
        <dbReference type="RuleBase" id="RU003477"/>
    </source>
</evidence>
<dbReference type="AlphaFoldDB" id="A0A1G1Z6W6"/>
<dbReference type="SUPFAM" id="SSF50104">
    <property type="entry name" value="Translation proteins SH3-like domain"/>
    <property type="match status" value="1"/>
</dbReference>